<evidence type="ECO:0000259" key="2">
    <source>
        <dbReference type="Pfam" id="PF09335"/>
    </source>
</evidence>
<evidence type="ECO:0000313" key="4">
    <source>
        <dbReference type="Proteomes" id="UP000297890"/>
    </source>
</evidence>
<evidence type="ECO:0000313" key="3">
    <source>
        <dbReference type="EMBL" id="TFZ82873.1"/>
    </source>
</evidence>
<dbReference type="Proteomes" id="UP000297890">
    <property type="component" value="Unassembled WGS sequence"/>
</dbReference>
<keyword evidence="4" id="KW-1185">Reference proteome</keyword>
<accession>A0A4Z0F945</accession>
<feature type="transmembrane region" description="Helical" evidence="1">
    <location>
        <begin position="160"/>
        <end position="178"/>
    </location>
</feature>
<dbReference type="Pfam" id="PF09335">
    <property type="entry name" value="VTT_dom"/>
    <property type="match status" value="1"/>
</dbReference>
<organism evidence="3 4">
    <name type="scientific">Candidatus Macondimonas diazotrophica</name>
    <dbReference type="NCBI Taxonomy" id="2305248"/>
    <lineage>
        <taxon>Bacteria</taxon>
        <taxon>Pseudomonadati</taxon>
        <taxon>Pseudomonadota</taxon>
        <taxon>Gammaproteobacteria</taxon>
        <taxon>Chromatiales</taxon>
        <taxon>Ectothiorhodospiraceae</taxon>
        <taxon>Candidatus Macondimonas</taxon>
    </lineage>
</organism>
<keyword evidence="1" id="KW-0812">Transmembrane</keyword>
<evidence type="ECO:0000256" key="1">
    <source>
        <dbReference type="SAM" id="Phobius"/>
    </source>
</evidence>
<reference evidence="3 4" key="1">
    <citation type="journal article" date="2019" name="ISME J.">
        <title>Candidatus Macondimonas diazotrophica, a novel gammaproteobacterial genus dominating crude-oil-contaminated coastal sediments.</title>
        <authorList>
            <person name="Karthikeyan S."/>
            <person name="Konstantinidis K."/>
        </authorList>
    </citation>
    <scope>NUCLEOTIDE SEQUENCE [LARGE SCALE GENOMIC DNA]</scope>
    <source>
        <strain evidence="3 4">KTK01</strain>
    </source>
</reference>
<feature type="transmembrane region" description="Helical" evidence="1">
    <location>
        <begin position="126"/>
        <end position="148"/>
    </location>
</feature>
<dbReference type="EMBL" id="SRIO01000006">
    <property type="protein sequence ID" value="TFZ82873.1"/>
    <property type="molecule type" value="Genomic_DNA"/>
</dbReference>
<keyword evidence="1" id="KW-1133">Transmembrane helix</keyword>
<feature type="transmembrane region" description="Helical" evidence="1">
    <location>
        <begin position="97"/>
        <end position="120"/>
    </location>
</feature>
<protein>
    <submittedName>
        <fullName evidence="3">DedA family protein</fullName>
    </submittedName>
</protein>
<gene>
    <name evidence="3" type="ORF">E4680_06250</name>
</gene>
<sequence length="187" mass="19995">MAFSLAALIARYGYIAVAVGAVLEGESVLLAAGAAAHHGLLHLPTVIAIAAVASTLGDQAWFQIGRRWGTPLLVRLPPLARRAPWFQSLLDRHHTRLILTIRFLIGLRIAGPVLMGWARIDPIRFAVLNAVAALLWAVVITSIGYGLGNAWTALSACPNGRWLIGAILAVLGAILWHHRPGGRNSDC</sequence>
<dbReference type="RefSeq" id="WP_135281543.1">
    <property type="nucleotide sequence ID" value="NZ_SRIO01000006.1"/>
</dbReference>
<dbReference type="OrthoDB" id="9780918at2"/>
<feature type="transmembrane region" description="Helical" evidence="1">
    <location>
        <begin position="36"/>
        <end position="57"/>
    </location>
</feature>
<dbReference type="GO" id="GO:0005886">
    <property type="term" value="C:plasma membrane"/>
    <property type="evidence" value="ECO:0007669"/>
    <property type="project" value="TreeGrafter"/>
</dbReference>
<comment type="caution">
    <text evidence="3">The sequence shown here is derived from an EMBL/GenBank/DDBJ whole genome shotgun (WGS) entry which is preliminary data.</text>
</comment>
<dbReference type="PANTHER" id="PTHR42709:SF2">
    <property type="entry name" value="INNER MEMBRANE PROTEIN YOHD"/>
    <property type="match status" value="1"/>
</dbReference>
<feature type="domain" description="VTT" evidence="2">
    <location>
        <begin position="26"/>
        <end position="145"/>
    </location>
</feature>
<proteinExistence type="predicted"/>
<dbReference type="PANTHER" id="PTHR42709">
    <property type="entry name" value="ALKALINE PHOSPHATASE LIKE PROTEIN"/>
    <property type="match status" value="1"/>
</dbReference>
<name>A0A4Z0F945_9GAMM</name>
<dbReference type="InterPro" id="IPR051311">
    <property type="entry name" value="DedA_domain"/>
</dbReference>
<dbReference type="InterPro" id="IPR032816">
    <property type="entry name" value="VTT_dom"/>
</dbReference>
<dbReference type="AlphaFoldDB" id="A0A4Z0F945"/>
<keyword evidence="1" id="KW-0472">Membrane</keyword>